<feature type="compositionally biased region" description="Acidic residues" evidence="1">
    <location>
        <begin position="63"/>
        <end position="73"/>
    </location>
</feature>
<protein>
    <submittedName>
        <fullName evidence="2">(apollo) hypothetical protein</fullName>
    </submittedName>
</protein>
<feature type="region of interest" description="Disordered" evidence="1">
    <location>
        <begin position="52"/>
        <end position="79"/>
    </location>
</feature>
<dbReference type="AlphaFoldDB" id="A0A8S3WEG2"/>
<accession>A0A8S3WEG2</accession>
<sequence>MMPDKTFKFKAEKFVGGKLSKEGLPENLQTYENIDQNLATTASLTDEDIIDSVSKSKEKQNENDEDDQVDDSEPSPTVQQALDTAKVVEKFLLFNEDDSTTSLDMHKILKKYKTHIGIAKHVKQS</sequence>
<reference evidence="2" key="1">
    <citation type="submission" date="2021-04" db="EMBL/GenBank/DDBJ databases">
        <authorList>
            <person name="Tunstrom K."/>
        </authorList>
    </citation>
    <scope>NUCLEOTIDE SEQUENCE</scope>
</reference>
<dbReference type="OrthoDB" id="125347at2759"/>
<evidence type="ECO:0000313" key="3">
    <source>
        <dbReference type="Proteomes" id="UP000691718"/>
    </source>
</evidence>
<evidence type="ECO:0000313" key="2">
    <source>
        <dbReference type="EMBL" id="CAG4954055.1"/>
    </source>
</evidence>
<name>A0A8S3WEG2_PARAO</name>
<organism evidence="2 3">
    <name type="scientific">Parnassius apollo</name>
    <name type="common">Apollo butterfly</name>
    <name type="synonym">Papilio apollo</name>
    <dbReference type="NCBI Taxonomy" id="110799"/>
    <lineage>
        <taxon>Eukaryota</taxon>
        <taxon>Metazoa</taxon>
        <taxon>Ecdysozoa</taxon>
        <taxon>Arthropoda</taxon>
        <taxon>Hexapoda</taxon>
        <taxon>Insecta</taxon>
        <taxon>Pterygota</taxon>
        <taxon>Neoptera</taxon>
        <taxon>Endopterygota</taxon>
        <taxon>Lepidoptera</taxon>
        <taxon>Glossata</taxon>
        <taxon>Ditrysia</taxon>
        <taxon>Papilionoidea</taxon>
        <taxon>Papilionidae</taxon>
        <taxon>Parnassiinae</taxon>
        <taxon>Parnassini</taxon>
        <taxon>Parnassius</taxon>
        <taxon>Parnassius</taxon>
    </lineage>
</organism>
<gene>
    <name evidence="2" type="ORF">PAPOLLO_LOCUS5025</name>
</gene>
<comment type="caution">
    <text evidence="2">The sequence shown here is derived from an EMBL/GenBank/DDBJ whole genome shotgun (WGS) entry which is preliminary data.</text>
</comment>
<keyword evidence="3" id="KW-1185">Reference proteome</keyword>
<proteinExistence type="predicted"/>
<dbReference type="Proteomes" id="UP000691718">
    <property type="component" value="Unassembled WGS sequence"/>
</dbReference>
<dbReference type="EMBL" id="CAJQZP010000288">
    <property type="protein sequence ID" value="CAG4954055.1"/>
    <property type="molecule type" value="Genomic_DNA"/>
</dbReference>
<evidence type="ECO:0000256" key="1">
    <source>
        <dbReference type="SAM" id="MobiDB-lite"/>
    </source>
</evidence>